<keyword evidence="5" id="KW-0597">Phosphoprotein</keyword>
<dbReference type="SUPFAM" id="SSF57184">
    <property type="entry name" value="Growth factor receptor domain"/>
    <property type="match status" value="2"/>
</dbReference>
<keyword evidence="13" id="KW-0325">Glycoprotein</keyword>
<keyword evidence="3" id="KW-0964">Secreted</keyword>
<sequence length="575" mass="59759">MAIAWLPLLVVVVVVVAVRGSGGEDAEVVCAGTACYSLHRAKLGWNGAQESCRHNGGNLAPAGSPAEAERLRELLAAAGWPGPAWIGLSLSRGRCVLQQEPLRGFTWTAGGEPGNYSAWLSEPAVTCLSSRCVSLRPAEPPGTAGWADGPCRAPLPAFLCKFSFRGMCGPLPLAGPGRVSYTTPFGVRSPRLAAAPFGTLAEAVCEGGEGPAFALCKGPLEGGGFAWHPPGPLCPAACAHRNGGCQHRCLEAPGEPPRCACRPGYVLAPDMASCLPEDACRPNPCQGTCRTRPGGFECGCEAGYALAPDGRRCLDVDECLAGPCQHECRNTAGSFVCLCRPGYRPAGPGDRHCRDEDECARPGVCPQLCLNVPGSFHCACRPGYQHQPGSGDACLDVDECLRNPCPGPCRNLPGGFECLCPPGFLPEEDGRGCRAAPTAGEEPAGAPDSTPPSTGIPRTAGALRTTALLRTTGAPWTTGPPQTLGIPVGGATPPAPTAVRSAPGPEHSADGPRLLLYYILGSLVAILLVLAFALVLLACRRRAAKREKRTAKSAADNYCWVPEQPESRGAGGERR</sequence>
<evidence type="ECO:0000256" key="5">
    <source>
        <dbReference type="ARBA" id="ARBA00022553"/>
    </source>
</evidence>
<evidence type="ECO:0000256" key="8">
    <source>
        <dbReference type="ARBA" id="ARBA00022734"/>
    </source>
</evidence>
<evidence type="ECO:0000256" key="6">
    <source>
        <dbReference type="ARBA" id="ARBA00022692"/>
    </source>
</evidence>
<feature type="non-terminal residue" evidence="20">
    <location>
        <position position="575"/>
    </location>
</feature>
<evidence type="ECO:0000256" key="9">
    <source>
        <dbReference type="ARBA" id="ARBA00022737"/>
    </source>
</evidence>
<feature type="domain" description="EGF-like" evidence="18">
    <location>
        <begin position="396"/>
        <end position="427"/>
    </location>
</feature>
<dbReference type="InterPro" id="IPR051505">
    <property type="entry name" value="C-type_lectin_domain"/>
</dbReference>
<evidence type="ECO:0000256" key="15">
    <source>
        <dbReference type="SAM" id="MobiDB-lite"/>
    </source>
</evidence>
<feature type="domain" description="C-type lectin" evidence="19">
    <location>
        <begin position="31"/>
        <end position="151"/>
    </location>
</feature>
<evidence type="ECO:0000313" key="20">
    <source>
        <dbReference type="EMBL" id="KAF1511886.1"/>
    </source>
</evidence>
<evidence type="ECO:0000256" key="17">
    <source>
        <dbReference type="SAM" id="SignalP"/>
    </source>
</evidence>
<evidence type="ECO:0000256" key="11">
    <source>
        <dbReference type="ARBA" id="ARBA00023136"/>
    </source>
</evidence>
<keyword evidence="21" id="KW-1185">Reference proteome</keyword>
<comment type="caution">
    <text evidence="20">The sequence shown here is derived from an EMBL/GenBank/DDBJ whole genome shotgun (WGS) entry which is preliminary data.</text>
</comment>
<dbReference type="InterPro" id="IPR016186">
    <property type="entry name" value="C-type_lectin-like/link_sf"/>
</dbReference>
<dbReference type="PROSITE" id="PS01186">
    <property type="entry name" value="EGF_2"/>
    <property type="match status" value="1"/>
</dbReference>
<evidence type="ECO:0000256" key="12">
    <source>
        <dbReference type="ARBA" id="ARBA00023157"/>
    </source>
</evidence>
<dbReference type="FunFam" id="2.10.25.10:FF:000014">
    <property type="entry name" value="Latent-transforming growth factor beta-binding protein 3"/>
    <property type="match status" value="1"/>
</dbReference>
<evidence type="ECO:0000256" key="16">
    <source>
        <dbReference type="SAM" id="Phobius"/>
    </source>
</evidence>
<dbReference type="InterPro" id="IPR049883">
    <property type="entry name" value="NOTCH1_EGF-like"/>
</dbReference>
<feature type="non-terminal residue" evidence="20">
    <location>
        <position position="1"/>
    </location>
</feature>
<dbReference type="GO" id="GO:0030246">
    <property type="term" value="F:carbohydrate binding"/>
    <property type="evidence" value="ECO:0007669"/>
    <property type="project" value="UniProtKB-KW"/>
</dbReference>
<dbReference type="GO" id="GO:0005509">
    <property type="term" value="F:calcium ion binding"/>
    <property type="evidence" value="ECO:0007669"/>
    <property type="project" value="InterPro"/>
</dbReference>
<keyword evidence="7 17" id="KW-0732">Signal</keyword>
<keyword evidence="8" id="KW-0430">Lectin</keyword>
<dbReference type="InterPro" id="IPR016187">
    <property type="entry name" value="CTDL_fold"/>
</dbReference>
<evidence type="ECO:0000256" key="2">
    <source>
        <dbReference type="ARBA" id="ARBA00004613"/>
    </source>
</evidence>
<dbReference type="GO" id="GO:0016020">
    <property type="term" value="C:membrane"/>
    <property type="evidence" value="ECO:0007669"/>
    <property type="project" value="UniProtKB-SubCell"/>
</dbReference>
<reference evidence="20 21" key="1">
    <citation type="journal article" date="2019" name="Gigascience">
        <title>High-coverage genomes to elucidate the evolution of penguins.</title>
        <authorList>
            <person name="Pan H."/>
            <person name="Cole T.L."/>
            <person name="Bi X."/>
            <person name="Fang M."/>
            <person name="Zhou C."/>
            <person name="Yang Z."/>
            <person name="Ksepka D.T."/>
            <person name="Hart T."/>
            <person name="Bouzat J.L."/>
            <person name="Argilla L.S."/>
            <person name="Bertelsen M.F."/>
            <person name="Boersma P.D."/>
            <person name="Bost C.A."/>
            <person name="Cherel Y."/>
            <person name="Dann P."/>
            <person name="Fiddaman S.R."/>
            <person name="Howard P."/>
            <person name="Labuschagne K."/>
            <person name="Mattern T."/>
            <person name="Miller G."/>
            <person name="Parker P."/>
            <person name="Phillips R.A."/>
            <person name="Quillfeldt P."/>
            <person name="Ryan P.G."/>
            <person name="Taylor H."/>
            <person name="Thompson D.R."/>
            <person name="Young M.J."/>
            <person name="Ellegaard M.R."/>
            <person name="Gilbert M.T.P."/>
            <person name="Sinding M.S."/>
            <person name="Pacheco G."/>
            <person name="Shepherd L.D."/>
            <person name="Tennyson A.J.D."/>
            <person name="Grosser S."/>
            <person name="Kay E."/>
            <person name="Nupen L.J."/>
            <person name="Ellenberg U."/>
            <person name="Houston D.M."/>
            <person name="Reeve A.H."/>
            <person name="Johnson K."/>
            <person name="Masello J.F."/>
            <person name="Stracke T."/>
            <person name="McKinlay B."/>
            <person name="Borboroglu P.G."/>
            <person name="Zhang D.X."/>
            <person name="Zhang G."/>
        </authorList>
    </citation>
    <scope>NUCLEOTIDE SEQUENCE [LARGE SCALE GENOMIC DNA]</scope>
    <source>
        <strain evidence="20">Ant 5</strain>
    </source>
</reference>
<dbReference type="InterPro" id="IPR000742">
    <property type="entry name" value="EGF"/>
</dbReference>
<evidence type="ECO:0000256" key="4">
    <source>
        <dbReference type="ARBA" id="ARBA00022536"/>
    </source>
</evidence>
<dbReference type="PROSITE" id="PS00010">
    <property type="entry name" value="ASX_HYDROXYL"/>
    <property type="match status" value="2"/>
</dbReference>
<gene>
    <name evidence="20" type="primary">Cd93</name>
    <name evidence="20" type="ORF">FQV14_0006931</name>
</gene>
<dbReference type="PROSITE" id="PS01187">
    <property type="entry name" value="EGF_CA"/>
    <property type="match status" value="1"/>
</dbReference>
<comment type="subcellular location">
    <subcellularLocation>
        <location evidence="1">Membrane</location>
        <topology evidence="1">Single-pass type I membrane protein</topology>
    </subcellularLocation>
    <subcellularLocation>
        <location evidence="2">Secreted</location>
    </subcellularLocation>
</comment>
<evidence type="ECO:0000259" key="18">
    <source>
        <dbReference type="PROSITE" id="PS50026"/>
    </source>
</evidence>
<protein>
    <submittedName>
        <fullName evidence="20">Complement component C1q receptor</fullName>
    </submittedName>
</protein>
<name>A0A8J4J2Z6_EUDSL</name>
<dbReference type="Gene3D" id="3.10.100.10">
    <property type="entry name" value="Mannose-Binding Protein A, subunit A"/>
    <property type="match status" value="1"/>
</dbReference>
<feature type="region of interest" description="Disordered" evidence="15">
    <location>
        <begin position="431"/>
        <end position="459"/>
    </location>
</feature>
<dbReference type="SMART" id="SM00179">
    <property type="entry name" value="EGF_CA"/>
    <property type="match status" value="4"/>
</dbReference>
<dbReference type="PROSITE" id="PS00615">
    <property type="entry name" value="C_TYPE_LECTIN_1"/>
    <property type="match status" value="1"/>
</dbReference>
<evidence type="ECO:0000256" key="14">
    <source>
        <dbReference type="PROSITE-ProRule" id="PRU00076"/>
    </source>
</evidence>
<dbReference type="AlphaFoldDB" id="A0A8J4J2Z6"/>
<feature type="compositionally biased region" description="Low complexity" evidence="15">
    <location>
        <begin position="435"/>
        <end position="447"/>
    </location>
</feature>
<feature type="domain" description="EGF-like" evidence="18">
    <location>
        <begin position="315"/>
        <end position="354"/>
    </location>
</feature>
<comment type="caution">
    <text evidence="14">Lacks conserved residue(s) required for the propagation of feature annotation.</text>
</comment>
<evidence type="ECO:0000256" key="1">
    <source>
        <dbReference type="ARBA" id="ARBA00004479"/>
    </source>
</evidence>
<organism evidence="20 21">
    <name type="scientific">Eudyptes sclateri</name>
    <name type="common">Erect-crested penguin</name>
    <dbReference type="NCBI Taxonomy" id="92688"/>
    <lineage>
        <taxon>Eukaryota</taxon>
        <taxon>Metazoa</taxon>
        <taxon>Chordata</taxon>
        <taxon>Craniata</taxon>
        <taxon>Vertebrata</taxon>
        <taxon>Euteleostomi</taxon>
        <taxon>Archelosauria</taxon>
        <taxon>Archosauria</taxon>
        <taxon>Dinosauria</taxon>
        <taxon>Saurischia</taxon>
        <taxon>Theropoda</taxon>
        <taxon>Coelurosauria</taxon>
        <taxon>Aves</taxon>
        <taxon>Neognathae</taxon>
        <taxon>Neoaves</taxon>
        <taxon>Aequornithes</taxon>
        <taxon>Sphenisciformes</taxon>
        <taxon>Spheniscidae</taxon>
        <taxon>Eudyptes</taxon>
    </lineage>
</organism>
<proteinExistence type="predicted"/>
<keyword evidence="10 16" id="KW-1133">Transmembrane helix</keyword>
<keyword evidence="20" id="KW-0675">Receptor</keyword>
<dbReference type="SMART" id="SM00034">
    <property type="entry name" value="CLECT"/>
    <property type="match status" value="1"/>
</dbReference>
<feature type="chain" id="PRO_5035264169" evidence="17">
    <location>
        <begin position="24"/>
        <end position="575"/>
    </location>
</feature>
<dbReference type="InterPro" id="IPR009030">
    <property type="entry name" value="Growth_fac_rcpt_cys_sf"/>
</dbReference>
<dbReference type="InterPro" id="IPR001304">
    <property type="entry name" value="C-type_lectin-like"/>
</dbReference>
<keyword evidence="12" id="KW-1015">Disulfide bond</keyword>
<evidence type="ECO:0000259" key="19">
    <source>
        <dbReference type="PROSITE" id="PS50041"/>
    </source>
</evidence>
<evidence type="ECO:0000256" key="3">
    <source>
        <dbReference type="ARBA" id="ARBA00022525"/>
    </source>
</evidence>
<dbReference type="PANTHER" id="PTHR14789:SF8">
    <property type="entry name" value="C-TYPE LECTIN DOMAIN FAMILY 14 MEMBER A PRECURSOR-RELATED"/>
    <property type="match status" value="1"/>
</dbReference>
<feature type="signal peptide" evidence="17">
    <location>
        <begin position="1"/>
        <end position="23"/>
    </location>
</feature>
<dbReference type="EMBL" id="VULE01003461">
    <property type="protein sequence ID" value="KAF1511886.1"/>
    <property type="molecule type" value="Genomic_DNA"/>
</dbReference>
<dbReference type="SMART" id="SM00181">
    <property type="entry name" value="EGF"/>
    <property type="match status" value="5"/>
</dbReference>
<evidence type="ECO:0000313" key="21">
    <source>
        <dbReference type="Proteomes" id="UP000725257"/>
    </source>
</evidence>
<dbReference type="InterPro" id="IPR001881">
    <property type="entry name" value="EGF-like_Ca-bd_dom"/>
</dbReference>
<dbReference type="PANTHER" id="PTHR14789">
    <property type="entry name" value="CHONDROLECTIN VARIANT CHODLFDELTAE"/>
    <property type="match status" value="1"/>
</dbReference>
<evidence type="ECO:0000256" key="13">
    <source>
        <dbReference type="ARBA" id="ARBA00023180"/>
    </source>
</evidence>
<keyword evidence="11 16" id="KW-0472">Membrane</keyword>
<evidence type="ECO:0000256" key="7">
    <source>
        <dbReference type="ARBA" id="ARBA00022729"/>
    </source>
</evidence>
<keyword evidence="9" id="KW-0677">Repeat</keyword>
<feature type="transmembrane region" description="Helical" evidence="16">
    <location>
        <begin position="515"/>
        <end position="539"/>
    </location>
</feature>
<dbReference type="Proteomes" id="UP000725257">
    <property type="component" value="Unassembled WGS sequence"/>
</dbReference>
<dbReference type="GO" id="GO:0005576">
    <property type="term" value="C:extracellular region"/>
    <property type="evidence" value="ECO:0007669"/>
    <property type="project" value="UniProtKB-SubCell"/>
</dbReference>
<dbReference type="SUPFAM" id="SSF56436">
    <property type="entry name" value="C-type lectin-like"/>
    <property type="match status" value="1"/>
</dbReference>
<dbReference type="Pfam" id="PF14670">
    <property type="entry name" value="FXa_inhibition"/>
    <property type="match status" value="1"/>
</dbReference>
<dbReference type="Pfam" id="PF00059">
    <property type="entry name" value="Lectin_C"/>
    <property type="match status" value="1"/>
</dbReference>
<keyword evidence="4 14" id="KW-0245">EGF-like domain</keyword>
<dbReference type="CDD" id="cd00054">
    <property type="entry name" value="EGF_CA"/>
    <property type="match status" value="3"/>
</dbReference>
<dbReference type="PROSITE" id="PS50041">
    <property type="entry name" value="C_TYPE_LECTIN_2"/>
    <property type="match status" value="1"/>
</dbReference>
<feature type="region of interest" description="Disordered" evidence="15">
    <location>
        <begin position="471"/>
        <end position="506"/>
    </location>
</feature>
<keyword evidence="6 16" id="KW-0812">Transmembrane</keyword>
<dbReference type="Gene3D" id="2.10.25.10">
    <property type="entry name" value="Laminin"/>
    <property type="match status" value="5"/>
</dbReference>
<evidence type="ECO:0000256" key="10">
    <source>
        <dbReference type="ARBA" id="ARBA00022989"/>
    </source>
</evidence>
<dbReference type="InterPro" id="IPR018378">
    <property type="entry name" value="C-type_lectin_CS"/>
</dbReference>
<dbReference type="PROSITE" id="PS50026">
    <property type="entry name" value="EGF_3"/>
    <property type="match status" value="2"/>
</dbReference>
<dbReference type="InterPro" id="IPR000152">
    <property type="entry name" value="EGF-type_Asp/Asn_hydroxyl_site"/>
</dbReference>
<dbReference type="Pfam" id="PF07645">
    <property type="entry name" value="EGF_CA"/>
    <property type="match status" value="3"/>
</dbReference>
<dbReference type="InterPro" id="IPR018097">
    <property type="entry name" value="EGF_Ca-bd_CS"/>
</dbReference>
<accession>A0A8J4J2Z6</accession>